<protein>
    <submittedName>
        <fullName evidence="2">Uncharacterized protein</fullName>
    </submittedName>
</protein>
<evidence type="ECO:0000313" key="3">
    <source>
        <dbReference type="Proteomes" id="UP001151760"/>
    </source>
</evidence>
<name>A0ABQ5IAD6_9ASTR</name>
<proteinExistence type="predicted"/>
<organism evidence="2 3">
    <name type="scientific">Tanacetum coccineum</name>
    <dbReference type="NCBI Taxonomy" id="301880"/>
    <lineage>
        <taxon>Eukaryota</taxon>
        <taxon>Viridiplantae</taxon>
        <taxon>Streptophyta</taxon>
        <taxon>Embryophyta</taxon>
        <taxon>Tracheophyta</taxon>
        <taxon>Spermatophyta</taxon>
        <taxon>Magnoliopsida</taxon>
        <taxon>eudicotyledons</taxon>
        <taxon>Gunneridae</taxon>
        <taxon>Pentapetalae</taxon>
        <taxon>asterids</taxon>
        <taxon>campanulids</taxon>
        <taxon>Asterales</taxon>
        <taxon>Asteraceae</taxon>
        <taxon>Asteroideae</taxon>
        <taxon>Anthemideae</taxon>
        <taxon>Anthemidinae</taxon>
        <taxon>Tanacetum</taxon>
    </lineage>
</organism>
<reference evidence="2" key="2">
    <citation type="submission" date="2022-01" db="EMBL/GenBank/DDBJ databases">
        <authorList>
            <person name="Yamashiro T."/>
            <person name="Shiraishi A."/>
            <person name="Satake H."/>
            <person name="Nakayama K."/>
        </authorList>
    </citation>
    <scope>NUCLEOTIDE SEQUENCE</scope>
</reference>
<dbReference type="EMBL" id="BQNB010020539">
    <property type="protein sequence ID" value="GJT97071.1"/>
    <property type="molecule type" value="Genomic_DNA"/>
</dbReference>
<evidence type="ECO:0000313" key="2">
    <source>
        <dbReference type="EMBL" id="GJT97071.1"/>
    </source>
</evidence>
<feature type="region of interest" description="Disordered" evidence="1">
    <location>
        <begin position="36"/>
        <end position="58"/>
    </location>
</feature>
<sequence>MYTSICVGFSLSDEDSDHEQAQRNRKQMNLALLAKPRSSGKRRQISDNVAPCPQDKECSTAREADSSLSGLEFLSQSFLKNYYQSNTTIKMEENKQ</sequence>
<accession>A0ABQ5IAD6</accession>
<reference evidence="2" key="1">
    <citation type="journal article" date="2022" name="Int. J. Mol. Sci.">
        <title>Draft Genome of Tanacetum Coccineum: Genomic Comparison of Closely Related Tanacetum-Family Plants.</title>
        <authorList>
            <person name="Yamashiro T."/>
            <person name="Shiraishi A."/>
            <person name="Nakayama K."/>
            <person name="Satake H."/>
        </authorList>
    </citation>
    <scope>NUCLEOTIDE SEQUENCE</scope>
</reference>
<comment type="caution">
    <text evidence="2">The sequence shown here is derived from an EMBL/GenBank/DDBJ whole genome shotgun (WGS) entry which is preliminary data.</text>
</comment>
<keyword evidence="3" id="KW-1185">Reference proteome</keyword>
<gene>
    <name evidence="2" type="ORF">Tco_1092589</name>
</gene>
<dbReference type="Proteomes" id="UP001151760">
    <property type="component" value="Unassembled WGS sequence"/>
</dbReference>
<evidence type="ECO:0000256" key="1">
    <source>
        <dbReference type="SAM" id="MobiDB-lite"/>
    </source>
</evidence>